<dbReference type="GO" id="GO:0018580">
    <property type="term" value="F:nitronate monooxygenase activity"/>
    <property type="evidence" value="ECO:0007669"/>
    <property type="project" value="InterPro"/>
</dbReference>
<dbReference type="InterPro" id="IPR004136">
    <property type="entry name" value="NMO"/>
</dbReference>
<evidence type="ECO:0000256" key="2">
    <source>
        <dbReference type="ARBA" id="ARBA00022643"/>
    </source>
</evidence>
<keyword evidence="4" id="KW-0223">Dioxygenase</keyword>
<dbReference type="OrthoDB" id="10265891at2759"/>
<dbReference type="GeneID" id="36600332"/>
<dbReference type="RefSeq" id="XP_024752630.1">
    <property type="nucleotide sequence ID" value="XM_024892214.1"/>
</dbReference>
<reference evidence="5" key="1">
    <citation type="submission" date="2016-07" db="EMBL/GenBank/DDBJ databases">
        <title>Multiple horizontal gene transfer events from other fungi enriched the ability of initially mycotrophic Trichoderma (Ascomycota) to feed on dead plant biomass.</title>
        <authorList>
            <consortium name="DOE Joint Genome Institute"/>
            <person name="Atanasova L."/>
            <person name="Chenthamara K."/>
            <person name="Zhang J."/>
            <person name="Grujic M."/>
            <person name="Henrissat B."/>
            <person name="Kuo A."/>
            <person name="Aerts A."/>
            <person name="Salamov A."/>
            <person name="Lipzen A."/>
            <person name="Labutti K."/>
            <person name="Barry K."/>
            <person name="Miao Y."/>
            <person name="Rahimi M.J."/>
            <person name="Shen Q."/>
            <person name="Grigoriev I.V."/>
            <person name="Kubicek C.P."/>
            <person name="Druzhinina I.S."/>
        </authorList>
    </citation>
    <scope>NUCLEOTIDE SEQUENCE [LARGE SCALE GENOMIC DNA]</scope>
    <source>
        <strain evidence="5">TUCIM 6016</strain>
    </source>
</reference>
<organism evidence="4 5">
    <name type="scientific">Trichoderma citrinoviride</name>
    <dbReference type="NCBI Taxonomy" id="58853"/>
    <lineage>
        <taxon>Eukaryota</taxon>
        <taxon>Fungi</taxon>
        <taxon>Dikarya</taxon>
        <taxon>Ascomycota</taxon>
        <taxon>Pezizomycotina</taxon>
        <taxon>Sordariomycetes</taxon>
        <taxon>Hypocreomycetidae</taxon>
        <taxon>Hypocreales</taxon>
        <taxon>Hypocreaceae</taxon>
        <taxon>Trichoderma</taxon>
    </lineage>
</organism>
<keyword evidence="2" id="KW-0288">FMN</keyword>
<evidence type="ECO:0000256" key="3">
    <source>
        <dbReference type="ARBA" id="ARBA00023002"/>
    </source>
</evidence>
<dbReference type="GO" id="GO:0051213">
    <property type="term" value="F:dioxygenase activity"/>
    <property type="evidence" value="ECO:0007669"/>
    <property type="project" value="UniProtKB-KW"/>
</dbReference>
<dbReference type="Proteomes" id="UP000241546">
    <property type="component" value="Unassembled WGS sequence"/>
</dbReference>
<dbReference type="PANTHER" id="PTHR32332:SF36">
    <property type="entry name" value="2-NITROPROPANE DIOXYGENASE FAMILY, PUTATIVE (AFU_ORTHOLOGUE AFUA_4G07940)-RELATED"/>
    <property type="match status" value="1"/>
</dbReference>
<keyword evidence="1" id="KW-0285">Flavoprotein</keyword>
<sequence length="350" mass="36729">MAPTGPITTPITTLLGIQHPILLAGMARTSGGRLAAAVSNAGGLGVIGGFQYTPDQLRDIIAEMKANLRSPDLPFGVDLALPQVGGNARKTNHDYTGGKLDELIDITIESGARLFVSAVGVPPKYIIEKLHGKGILVMNMVGHPKHAVKALDLGVDIVCAQGGEGGGHTGDIANSVLIPAVVDVARRYKPPMLKGSPALVIAAGGIRNGRSLASSLMQGAVGVWVGTRFVASVEAGCSEEAKQAVVSCGFEGTERTLVISGRPLRMRTNEYIQSWHDRPGEIKALCEKAIVPMEHDLDEGRDVDMPHLMGQVAGAIDKIQPAGEIVAEMVEEAVEMLKLGGTYLTAKSKL</sequence>
<evidence type="ECO:0000313" key="5">
    <source>
        <dbReference type="Proteomes" id="UP000241546"/>
    </source>
</evidence>
<accession>A0A2T4BJ29</accession>
<dbReference type="CDD" id="cd04730">
    <property type="entry name" value="NPD_like"/>
    <property type="match status" value="1"/>
</dbReference>
<dbReference type="AlphaFoldDB" id="A0A2T4BJ29"/>
<dbReference type="InterPro" id="IPR013785">
    <property type="entry name" value="Aldolase_TIM"/>
</dbReference>
<dbReference type="EMBL" id="KZ680208">
    <property type="protein sequence ID" value="PTB69310.1"/>
    <property type="molecule type" value="Genomic_DNA"/>
</dbReference>
<dbReference type="Gene3D" id="3.20.20.70">
    <property type="entry name" value="Aldolase class I"/>
    <property type="match status" value="1"/>
</dbReference>
<keyword evidence="3" id="KW-0560">Oxidoreductase</keyword>
<protein>
    <submittedName>
        <fullName evidence="4">2-nitropropane dioxygenase</fullName>
    </submittedName>
</protein>
<proteinExistence type="predicted"/>
<dbReference type="Pfam" id="PF03060">
    <property type="entry name" value="NMO"/>
    <property type="match status" value="1"/>
</dbReference>
<dbReference type="PANTHER" id="PTHR32332">
    <property type="entry name" value="2-NITROPROPANE DIOXYGENASE"/>
    <property type="match status" value="1"/>
</dbReference>
<name>A0A2T4BJ29_9HYPO</name>
<evidence type="ECO:0000313" key="4">
    <source>
        <dbReference type="EMBL" id="PTB69310.1"/>
    </source>
</evidence>
<gene>
    <name evidence="4" type="ORF">BBK36DRAFT_1134169</name>
</gene>
<evidence type="ECO:0000256" key="1">
    <source>
        <dbReference type="ARBA" id="ARBA00022630"/>
    </source>
</evidence>
<dbReference type="SUPFAM" id="SSF51412">
    <property type="entry name" value="Inosine monophosphate dehydrogenase (IMPDH)"/>
    <property type="match status" value="1"/>
</dbReference>
<keyword evidence="5" id="KW-1185">Reference proteome</keyword>